<dbReference type="InterPro" id="IPR020476">
    <property type="entry name" value="Nudix_hydrolase"/>
</dbReference>
<evidence type="ECO:0000313" key="13">
    <source>
        <dbReference type="EMBL" id="EQD45003.1"/>
    </source>
</evidence>
<feature type="domain" description="Nudix hydrolase" evidence="12">
    <location>
        <begin position="1"/>
        <end position="128"/>
    </location>
</feature>
<dbReference type="PANTHER" id="PTHR47707:SF1">
    <property type="entry name" value="NUDIX HYDROLASE FAMILY PROTEIN"/>
    <property type="match status" value="1"/>
</dbReference>
<dbReference type="PRINTS" id="PR00502">
    <property type="entry name" value="NUDIXFAMILY"/>
</dbReference>
<dbReference type="InterPro" id="IPR000086">
    <property type="entry name" value="NUDIX_hydrolase_dom"/>
</dbReference>
<dbReference type="PANTHER" id="PTHR47707">
    <property type="entry name" value="8-OXO-DGTP DIPHOSPHATASE"/>
    <property type="match status" value="1"/>
</dbReference>
<evidence type="ECO:0000256" key="8">
    <source>
        <dbReference type="ARBA" id="ARBA00022842"/>
    </source>
</evidence>
<evidence type="ECO:0000256" key="1">
    <source>
        <dbReference type="ARBA" id="ARBA00001946"/>
    </source>
</evidence>
<comment type="cofactor">
    <cofactor evidence="1">
        <name>Mg(2+)</name>
        <dbReference type="ChEBI" id="CHEBI:18420"/>
    </cofactor>
</comment>
<dbReference type="AlphaFoldDB" id="T0ZJZ4"/>
<dbReference type="CDD" id="cd03425">
    <property type="entry name" value="NUDIX_MutT_NudA_like"/>
    <property type="match status" value="1"/>
</dbReference>
<evidence type="ECO:0000256" key="7">
    <source>
        <dbReference type="ARBA" id="ARBA00022801"/>
    </source>
</evidence>
<dbReference type="GO" id="GO:0008413">
    <property type="term" value="F:8-oxo-7,8-dihydroguanosine triphosphate pyrophosphatase activity"/>
    <property type="evidence" value="ECO:0007669"/>
    <property type="project" value="TreeGrafter"/>
</dbReference>
<keyword evidence="5" id="KW-0479">Metal-binding</keyword>
<evidence type="ECO:0000256" key="3">
    <source>
        <dbReference type="ARBA" id="ARBA00022457"/>
    </source>
</evidence>
<keyword evidence="8" id="KW-0460">Magnesium</keyword>
<evidence type="ECO:0000256" key="10">
    <source>
        <dbReference type="ARBA" id="ARBA00035861"/>
    </source>
</evidence>
<comment type="caution">
    <text evidence="13">The sequence shown here is derived from an EMBL/GenBank/DDBJ whole genome shotgun (WGS) entry which is preliminary data.</text>
</comment>
<dbReference type="GO" id="GO:0046872">
    <property type="term" value="F:metal ion binding"/>
    <property type="evidence" value="ECO:0007669"/>
    <property type="project" value="UniProtKB-KW"/>
</dbReference>
<sequence length="144" mass="16022">MRAVQVVAAALIGADGRVLIAERAPGKPLAGRWEFPGGKREPGEGELEALARELREELGVEPIESRHMMRLTHAYPERTVELSLWVVDRYQGEPRGLEGQALRWVEPGQLAEADLLEADRPFVVGLLEWLSTRFPGEGDDGRDE</sequence>
<dbReference type="Gene3D" id="3.90.79.10">
    <property type="entry name" value="Nucleoside Triphosphate Pyrophosphohydrolase"/>
    <property type="match status" value="1"/>
</dbReference>
<reference evidence="13" key="2">
    <citation type="journal article" date="2014" name="ISME J.">
        <title>Microbial stratification in low pH oxic and suboxic macroscopic growths along an acid mine drainage.</title>
        <authorList>
            <person name="Mendez-Garcia C."/>
            <person name="Mesa V."/>
            <person name="Sprenger R.R."/>
            <person name="Richter M."/>
            <person name="Diez M.S."/>
            <person name="Solano J."/>
            <person name="Bargiela R."/>
            <person name="Golyshina O.V."/>
            <person name="Manteca A."/>
            <person name="Ramos J.L."/>
            <person name="Gallego J.R."/>
            <person name="Llorente I."/>
            <person name="Martins Dos Santos V.A."/>
            <person name="Jensen O.N."/>
            <person name="Pelaez A.I."/>
            <person name="Sanchez J."/>
            <person name="Ferrer M."/>
        </authorList>
    </citation>
    <scope>NUCLEOTIDE SEQUENCE</scope>
</reference>
<keyword evidence="4" id="KW-0235">DNA replication</keyword>
<accession>T0ZJZ4</accession>
<gene>
    <name evidence="13" type="ORF">B1A_15018</name>
</gene>
<evidence type="ECO:0000256" key="2">
    <source>
        <dbReference type="ARBA" id="ARBA00005582"/>
    </source>
</evidence>
<comment type="catalytic activity">
    <reaction evidence="10">
        <text>8-oxo-dGTP + H2O = 8-oxo-dGMP + diphosphate + H(+)</text>
        <dbReference type="Rhea" id="RHEA:31575"/>
        <dbReference type="ChEBI" id="CHEBI:15377"/>
        <dbReference type="ChEBI" id="CHEBI:15378"/>
        <dbReference type="ChEBI" id="CHEBI:33019"/>
        <dbReference type="ChEBI" id="CHEBI:63224"/>
        <dbReference type="ChEBI" id="CHEBI:77896"/>
        <dbReference type="EC" id="3.6.1.55"/>
    </reaction>
</comment>
<dbReference type="GO" id="GO:0044715">
    <property type="term" value="F:8-oxo-dGDP phosphatase activity"/>
    <property type="evidence" value="ECO:0007669"/>
    <property type="project" value="TreeGrafter"/>
</dbReference>
<dbReference type="GO" id="GO:0006260">
    <property type="term" value="P:DNA replication"/>
    <property type="evidence" value="ECO:0007669"/>
    <property type="project" value="UniProtKB-KW"/>
</dbReference>
<evidence type="ECO:0000256" key="6">
    <source>
        <dbReference type="ARBA" id="ARBA00022763"/>
    </source>
</evidence>
<name>T0ZJZ4_9ZZZZ</name>
<proteinExistence type="inferred from homology"/>
<dbReference type="PROSITE" id="PS00893">
    <property type="entry name" value="NUDIX_BOX"/>
    <property type="match status" value="1"/>
</dbReference>
<keyword evidence="3" id="KW-0515">Mutator protein</keyword>
<evidence type="ECO:0000256" key="11">
    <source>
        <dbReference type="ARBA" id="ARBA00038905"/>
    </source>
</evidence>
<dbReference type="Pfam" id="PF00293">
    <property type="entry name" value="NUDIX"/>
    <property type="match status" value="1"/>
</dbReference>
<evidence type="ECO:0000259" key="12">
    <source>
        <dbReference type="PROSITE" id="PS51462"/>
    </source>
</evidence>
<dbReference type="SUPFAM" id="SSF55811">
    <property type="entry name" value="Nudix"/>
    <property type="match status" value="1"/>
</dbReference>
<evidence type="ECO:0000256" key="9">
    <source>
        <dbReference type="ARBA" id="ARBA00023204"/>
    </source>
</evidence>
<dbReference type="InterPro" id="IPR015797">
    <property type="entry name" value="NUDIX_hydrolase-like_dom_sf"/>
</dbReference>
<protein>
    <recommendedName>
        <fullName evidence="11">8-oxo-dGTP diphosphatase</fullName>
        <ecNumber evidence="11">3.6.1.55</ecNumber>
    </recommendedName>
</protein>
<evidence type="ECO:0000256" key="5">
    <source>
        <dbReference type="ARBA" id="ARBA00022723"/>
    </source>
</evidence>
<comment type="similarity">
    <text evidence="2">Belongs to the Nudix hydrolase family.</text>
</comment>
<reference evidence="13" key="1">
    <citation type="submission" date="2013-08" db="EMBL/GenBank/DDBJ databases">
        <authorList>
            <person name="Mendez C."/>
            <person name="Richter M."/>
            <person name="Ferrer M."/>
            <person name="Sanchez J."/>
        </authorList>
    </citation>
    <scope>NUCLEOTIDE SEQUENCE</scope>
</reference>
<keyword evidence="7 13" id="KW-0378">Hydrolase</keyword>
<organism evidence="13">
    <name type="scientific">mine drainage metagenome</name>
    <dbReference type="NCBI Taxonomy" id="410659"/>
    <lineage>
        <taxon>unclassified sequences</taxon>
        <taxon>metagenomes</taxon>
        <taxon>ecological metagenomes</taxon>
    </lineage>
</organism>
<dbReference type="GO" id="GO:0006281">
    <property type="term" value="P:DNA repair"/>
    <property type="evidence" value="ECO:0007669"/>
    <property type="project" value="UniProtKB-KW"/>
</dbReference>
<dbReference type="GO" id="GO:0035539">
    <property type="term" value="F:8-oxo-7,8-dihydrodeoxyguanosine triphosphate pyrophosphatase activity"/>
    <property type="evidence" value="ECO:0007669"/>
    <property type="project" value="UniProtKB-EC"/>
</dbReference>
<evidence type="ECO:0000256" key="4">
    <source>
        <dbReference type="ARBA" id="ARBA00022705"/>
    </source>
</evidence>
<dbReference type="GO" id="GO:0044716">
    <property type="term" value="F:8-oxo-GDP phosphatase activity"/>
    <property type="evidence" value="ECO:0007669"/>
    <property type="project" value="TreeGrafter"/>
</dbReference>
<dbReference type="EMBL" id="AUZX01011022">
    <property type="protein sequence ID" value="EQD45003.1"/>
    <property type="molecule type" value="Genomic_DNA"/>
</dbReference>
<dbReference type="PROSITE" id="PS51462">
    <property type="entry name" value="NUDIX"/>
    <property type="match status" value="1"/>
</dbReference>
<keyword evidence="9" id="KW-0234">DNA repair</keyword>
<dbReference type="InterPro" id="IPR047127">
    <property type="entry name" value="MutT-like"/>
</dbReference>
<dbReference type="InterPro" id="IPR020084">
    <property type="entry name" value="NUDIX_hydrolase_CS"/>
</dbReference>
<dbReference type="EC" id="3.6.1.55" evidence="11"/>
<keyword evidence="6" id="KW-0227">DNA damage</keyword>